<evidence type="ECO:0000313" key="3">
    <source>
        <dbReference type="RefSeq" id="XP_017663878.1"/>
    </source>
</evidence>
<dbReference type="InterPro" id="IPR024812">
    <property type="entry name" value="TPR_24"/>
</dbReference>
<name>A0A6J0GPB8_9PASS</name>
<dbReference type="Gene3D" id="1.25.40.10">
    <property type="entry name" value="Tetratricopeptide repeat domain"/>
    <property type="match status" value="2"/>
</dbReference>
<proteinExistence type="predicted"/>
<dbReference type="GeneID" id="108494157"/>
<feature type="region of interest" description="Disordered" evidence="1">
    <location>
        <begin position="529"/>
        <end position="578"/>
    </location>
</feature>
<accession>A0A6J0GPB8</accession>
<dbReference type="CTD" id="164118"/>
<protein>
    <submittedName>
        <fullName evidence="3">Tetratricopeptide repeat protein 24</fullName>
    </submittedName>
</protein>
<dbReference type="PANTHER" id="PTHR47050:SF2">
    <property type="entry name" value="TETRATRICOPEPTIDE REPEAT PROTEIN 24"/>
    <property type="match status" value="1"/>
</dbReference>
<sequence length="623" mass="66755">MASEEAADPGVQPTAPDNPVLTTTTTTPAAPTASTAPTNPPSCKKSLKKKKKAKARGDAQEGGDEAVGRVAAIEGLTQAGRQALARGAGQEAVGCFRKALLLSRDMVSTQLRRACAFNLGAAYVETGKPRKALKFLLQSQPLERENGEHWGDLYFNAGAAQEGLQDFPKACFGKATGHNDVSQAGGRAGTHMQMGCCYLGMREPARAARCFLDAAQTYTAAESPEAAAVALSRASGSMLQSRRFRAAEIAGVLAQCRSLCETIPDPALRGKLYNDIGLGYSQLHIFSLAAESFERALGLCRGELERDRHWEAALLQNLGAAHNALCSFGTALGWHQRAAALHGTLGKRRAQGQCFGNLAYAWSRLGNHEAATENHLHALQAFRDSGDVQGQWQACEGLGTACFHLGDPQKAIGHYQEALTLLSHCQDAPRAARERVVHKLTDAIQHRLCLGGRFSQRGGRVPTPALQELSQLRFCSMLPQASGTRVQRSEVSFGGKAQDQLYMYVPGAHPKHSGRGVALTDGLALEPCNPHSTLSTSGEDEGGPDVAPGCLSQPQANSNRTTPLCLAPPPHTDLQPWHRDHQTLQPRPLERPGDDPTATVTSCWPCREPRRGTRTLSLVCNLV</sequence>
<evidence type="ECO:0000256" key="1">
    <source>
        <dbReference type="SAM" id="MobiDB-lite"/>
    </source>
</evidence>
<dbReference type="OrthoDB" id="9991614at2759"/>
<feature type="region of interest" description="Disordered" evidence="1">
    <location>
        <begin position="1"/>
        <end position="64"/>
    </location>
</feature>
<dbReference type="InterPro" id="IPR019734">
    <property type="entry name" value="TPR_rpt"/>
</dbReference>
<dbReference type="AlphaFoldDB" id="A0A6J0GPB8"/>
<keyword evidence="2" id="KW-1185">Reference proteome</keyword>
<dbReference type="RefSeq" id="XP_017663878.1">
    <property type="nucleotide sequence ID" value="XM_017808389.1"/>
</dbReference>
<dbReference type="SMART" id="SM00028">
    <property type="entry name" value="TPR"/>
    <property type="match status" value="7"/>
</dbReference>
<gene>
    <name evidence="3" type="primary">TTC24</name>
</gene>
<feature type="compositionally biased region" description="Basic residues" evidence="1">
    <location>
        <begin position="45"/>
        <end position="54"/>
    </location>
</feature>
<reference evidence="3" key="1">
    <citation type="submission" date="2025-08" db="UniProtKB">
        <authorList>
            <consortium name="RefSeq"/>
        </authorList>
    </citation>
    <scope>IDENTIFICATION</scope>
</reference>
<dbReference type="InterPro" id="IPR011990">
    <property type="entry name" value="TPR-like_helical_dom_sf"/>
</dbReference>
<dbReference type="Proteomes" id="UP000504624">
    <property type="component" value="Unplaced"/>
</dbReference>
<feature type="compositionally biased region" description="Polar residues" evidence="1">
    <location>
        <begin position="552"/>
        <end position="562"/>
    </location>
</feature>
<dbReference type="PANTHER" id="PTHR47050">
    <property type="entry name" value="TETRATRICOPEPTIDE REPEAT PROTEIN 24"/>
    <property type="match status" value="1"/>
</dbReference>
<feature type="compositionally biased region" description="Low complexity" evidence="1">
    <location>
        <begin position="14"/>
        <end position="37"/>
    </location>
</feature>
<dbReference type="SUPFAM" id="SSF48452">
    <property type="entry name" value="TPR-like"/>
    <property type="match status" value="2"/>
</dbReference>
<organism evidence="2 3">
    <name type="scientific">Lepidothrix coronata</name>
    <name type="common">blue-crowned manakin</name>
    <dbReference type="NCBI Taxonomy" id="321398"/>
    <lineage>
        <taxon>Eukaryota</taxon>
        <taxon>Metazoa</taxon>
        <taxon>Chordata</taxon>
        <taxon>Craniata</taxon>
        <taxon>Vertebrata</taxon>
        <taxon>Euteleostomi</taxon>
        <taxon>Archelosauria</taxon>
        <taxon>Archosauria</taxon>
        <taxon>Dinosauria</taxon>
        <taxon>Saurischia</taxon>
        <taxon>Theropoda</taxon>
        <taxon>Coelurosauria</taxon>
        <taxon>Aves</taxon>
        <taxon>Neognathae</taxon>
        <taxon>Neoaves</taxon>
        <taxon>Telluraves</taxon>
        <taxon>Australaves</taxon>
        <taxon>Passeriformes</taxon>
        <taxon>Pipridae</taxon>
        <taxon>Lepidothrix</taxon>
    </lineage>
</organism>
<evidence type="ECO:0000313" key="2">
    <source>
        <dbReference type="Proteomes" id="UP000504624"/>
    </source>
</evidence>